<keyword evidence="2" id="KW-1185">Reference proteome</keyword>
<evidence type="ECO:0000313" key="1">
    <source>
        <dbReference type="EMBL" id="CAG8506899.1"/>
    </source>
</evidence>
<reference evidence="1" key="1">
    <citation type="submission" date="2021-06" db="EMBL/GenBank/DDBJ databases">
        <authorList>
            <person name="Kallberg Y."/>
            <person name="Tangrot J."/>
            <person name="Rosling A."/>
        </authorList>
    </citation>
    <scope>NUCLEOTIDE SEQUENCE</scope>
    <source>
        <strain evidence="1">FL130A</strain>
    </source>
</reference>
<gene>
    <name evidence="1" type="ORF">ALEPTO_LOCUS3770</name>
</gene>
<protein>
    <submittedName>
        <fullName evidence="1">13877_t:CDS:1</fullName>
    </submittedName>
</protein>
<evidence type="ECO:0000313" key="2">
    <source>
        <dbReference type="Proteomes" id="UP000789508"/>
    </source>
</evidence>
<dbReference type="Proteomes" id="UP000789508">
    <property type="component" value="Unassembled WGS sequence"/>
</dbReference>
<proteinExistence type="predicted"/>
<dbReference type="OrthoDB" id="2963168at2759"/>
<dbReference type="PANTHER" id="PTHR14187">
    <property type="entry name" value="ALPHA KINASE/ELONGATION FACTOR 2 KINASE"/>
    <property type="match status" value="1"/>
</dbReference>
<name>A0A9N8ZU78_9GLOM</name>
<accession>A0A9N8ZU78</accession>
<sequence length="128" mass="14588">MSVEDLRVVVSVDFGTTYSGFAYSHIQNPNAKVHVSFPGHIAPKTNTVLQYNENWEVECWGHAALAREPSKRKKSKAIDSHPVELFKLHLADIDYTKKPKLPAEISYKDAITDFLKEMEKANKIIHYC</sequence>
<organism evidence="1 2">
    <name type="scientific">Ambispora leptoticha</name>
    <dbReference type="NCBI Taxonomy" id="144679"/>
    <lineage>
        <taxon>Eukaryota</taxon>
        <taxon>Fungi</taxon>
        <taxon>Fungi incertae sedis</taxon>
        <taxon>Mucoromycota</taxon>
        <taxon>Glomeromycotina</taxon>
        <taxon>Glomeromycetes</taxon>
        <taxon>Archaeosporales</taxon>
        <taxon>Ambisporaceae</taxon>
        <taxon>Ambispora</taxon>
    </lineage>
</organism>
<comment type="caution">
    <text evidence="1">The sequence shown here is derived from an EMBL/GenBank/DDBJ whole genome shotgun (WGS) entry which is preliminary data.</text>
</comment>
<dbReference type="AlphaFoldDB" id="A0A9N8ZU78"/>
<dbReference type="EMBL" id="CAJVPS010000753">
    <property type="protein sequence ID" value="CAG8506899.1"/>
    <property type="molecule type" value="Genomic_DNA"/>
</dbReference>
<dbReference type="PANTHER" id="PTHR14187:SF5">
    <property type="entry name" value="HEAT SHOCK 70 KDA PROTEIN 12A"/>
    <property type="match status" value="1"/>
</dbReference>
<dbReference type="Gene3D" id="3.30.420.40">
    <property type="match status" value="1"/>
</dbReference>